<dbReference type="Proteomes" id="UP000050640">
    <property type="component" value="Unplaced"/>
</dbReference>
<reference evidence="9" key="1">
    <citation type="submission" date="2016-04" db="UniProtKB">
        <authorList>
            <consortium name="WormBaseParasite"/>
        </authorList>
    </citation>
    <scope>IDENTIFICATION</scope>
</reference>
<dbReference type="Pfam" id="PF12624">
    <property type="entry name" value="VPS13_N"/>
    <property type="match status" value="1"/>
</dbReference>
<evidence type="ECO:0000313" key="9">
    <source>
        <dbReference type="WBParaSite" id="EEL_0000714901-mRNA-1"/>
    </source>
</evidence>
<dbReference type="GO" id="GO:0007005">
    <property type="term" value="P:mitochondrion organization"/>
    <property type="evidence" value="ECO:0007669"/>
    <property type="project" value="TreeGrafter"/>
</dbReference>
<dbReference type="Pfam" id="PF25036">
    <property type="entry name" value="VPS13_VAB"/>
    <property type="match status" value="1"/>
</dbReference>
<keyword evidence="8" id="KW-1185">Reference proteome</keyword>
<keyword evidence="3" id="KW-0445">Lipid transport</keyword>
<evidence type="ECO:0000256" key="2">
    <source>
        <dbReference type="ARBA" id="ARBA00022448"/>
    </source>
</evidence>
<dbReference type="Pfam" id="PF25033">
    <property type="entry name" value="VPS13_M"/>
    <property type="match status" value="1"/>
</dbReference>
<evidence type="ECO:0000259" key="6">
    <source>
        <dbReference type="Pfam" id="PF25033"/>
    </source>
</evidence>
<protein>
    <submittedName>
        <fullName evidence="9">Ricin B-type lectin domain-containing protein</fullName>
    </submittedName>
</protein>
<dbReference type="InterPro" id="IPR009543">
    <property type="entry name" value="VPS13_VAB"/>
</dbReference>
<feature type="compositionally biased region" description="Low complexity" evidence="4">
    <location>
        <begin position="888"/>
        <end position="898"/>
    </location>
</feature>
<feature type="region of interest" description="Disordered" evidence="4">
    <location>
        <begin position="884"/>
        <end position="903"/>
    </location>
</feature>
<evidence type="ECO:0000313" key="8">
    <source>
        <dbReference type="Proteomes" id="UP000050640"/>
    </source>
</evidence>
<feature type="domain" description="VPS13-like middle region" evidence="6">
    <location>
        <begin position="1125"/>
        <end position="1819"/>
    </location>
</feature>
<dbReference type="InterPro" id="IPR056747">
    <property type="entry name" value="VPS13-like_M"/>
</dbReference>
<proteinExistence type="inferred from homology"/>
<dbReference type="WBParaSite" id="EEL_0000714901-mRNA-1">
    <property type="protein sequence ID" value="EEL_0000714901-mRNA-1"/>
    <property type="gene ID" value="EEL_0000714901"/>
</dbReference>
<dbReference type="PANTHER" id="PTHR16166">
    <property type="entry name" value="VACUOLAR PROTEIN SORTING-ASSOCIATED PROTEIN VPS13"/>
    <property type="match status" value="1"/>
</dbReference>
<evidence type="ECO:0000259" key="5">
    <source>
        <dbReference type="Pfam" id="PF12624"/>
    </source>
</evidence>
<dbReference type="InterPro" id="IPR026847">
    <property type="entry name" value="VPS13"/>
</dbReference>
<evidence type="ECO:0000256" key="3">
    <source>
        <dbReference type="ARBA" id="ARBA00023055"/>
    </source>
</evidence>
<organism evidence="8 9">
    <name type="scientific">Elaeophora elaphi</name>
    <dbReference type="NCBI Taxonomy" id="1147741"/>
    <lineage>
        <taxon>Eukaryota</taxon>
        <taxon>Metazoa</taxon>
        <taxon>Ecdysozoa</taxon>
        <taxon>Nematoda</taxon>
        <taxon>Chromadorea</taxon>
        <taxon>Rhabditida</taxon>
        <taxon>Spirurina</taxon>
        <taxon>Spiruromorpha</taxon>
        <taxon>Filarioidea</taxon>
        <taxon>Onchocercidae</taxon>
        <taxon>Elaeophora</taxon>
    </lineage>
</organism>
<feature type="region of interest" description="Disordered" evidence="4">
    <location>
        <begin position="501"/>
        <end position="523"/>
    </location>
</feature>
<accession>A0A158Q8C7</accession>
<comment type="similarity">
    <text evidence="1">Belongs to the VPS13 family.</text>
</comment>
<sequence>MLENLVAWVLNNYIGEYLENLNTDQLSIALLQGQVELENVPLKKSALRKFDVPLKVKSGLLGKLTLSVPLTRLRSEPWVIKMSDLLVLLEPSSSIRYDVENVEIYEQSKKEQQLEDLEKYHKRQLLSYWGLPNHDSGSEQNWWGASLVSTIVNNIQLVLTNVHIRYEDDVTLPNNASFACGVRIHNVSMQTTDSHWGIGYIQPQDGVNMFKMLDIEGLSVYWNCGQQVTEEIKNHMDLQHMMAPEIRNNLCILQPFHGRLYMERNTNKFPLKTYPYIPRFKFNLCPEKVVIELTKRQLLEMSSLGKEWARFDRSRQHRKWRPLVTVGENAKEWWNFAYNRIQDQERQRKIRHTWSFAYNRAKQLNSYCRAYRRRLLSYLETAAVSATGQPNKFNEKYETSRFGSVSNQNSDVEPMEEIGAATSSNLSITTSLKKTANSEDLILMKQIERDSNYTFYELQLFRETVYRRILTEKEARRSSTENGLQSDDESFENIEFHALRHDSDAERKTSSNHSHSEEVEKNSSGGFYSWLSSWIYGPQKEEAKPEKNDRDESAFDVEDEILDVLNESRDDSTILHRDTLLAEVKLKLERMTVRFIDDFENRKDGNTRVLAMDLWQLASYVHLSPRRHSTAMSLTVADLSLQRLCTYPTEELSVENTQNDGTDKHDSESLMFGFSKETTQILFAIGKAGKTSDPNASDNAETNDLNKALFRLAYHRRAPKMVVTHKLDVRCSALSVLYNEDAFDDLATFFSDKGAVKRDKNLDPILMDVITVVDFTIHCPQLKVELRSKRGNLLDRKKKSATSTPFALADMRHLIVGISNREQFITTIEIEFVSLEIKDLFEPTTDALLYIRNQASCLKKQMSVSCPSLNIDEWFRSSSSHRRARGLSVSSPPTTVDTSKNERLRSPQANASLNSTELKDISVVGASRFTLLLIGKEHPSFESTYKKISCLVSVDIPKVEICMNRRSYTLLFDFFGLLEPKVELSEDCIEILAHPSGANTNIALPDLEPYKMKMNINAGLIQIVMNYPASKCHLGVIRGEEVFITAQARINDAEVPLEMSLSLGNCVLSDSTPFYSELYNERISLRALSSKNEAIKRTFFSDDEKQRNILSSHATLGITKCLCAKSAAARGYDAKIVLRIPSTMSIAYVHTHRYFNALLDFWQQFIELQNILLRNNMNNDIRSKTQLICEIECPCIIVLPLNQLSNQVVLCEIANIRISNRFLLASLISKFQDFEIGNIFDDDDYDCCIDWMSVVCTETLVYEGVRIPNTKTSVREVPGYEKVCWDMFQHFHFLSSRKSILSKPCDLLIDIFRNLDIFISHRVPDVVITTSVGNLNVKLTSDFYRLLRGFLSMNLGDPLIPASERIPIEVLQKPADLHASFQLFLSRFLEVVGASSKYASFSFRMTLTDVEFNCFVPCENPSQRFVPLAGVKLNSSRISFDVYIDNQSELDLICESIELIDTRFSDMEFDKKPNVFSSILFPLSKGDSNRSKLMSEAHIVFKCDEPPVITLVLLNARVLLLLDWLNDVKNFVLLHSDFIPPVEDAYRGIAHTTKSGIMERDSQILESVEQTFSLKITLKACDLILLEKPESVHSLVLVAHTTAVLNMNDSCELLNINLEIQQVNLDWFMMASEKESRCQLTNDFSMTLSLSVEGDVDVGQPRLGLSSIIPVKYQLVTEISDMVARVSYRDLHVVRSVLTSSLKRLNKSLEKSVIPKCDSHLAKKESTLANVVHTIVKGSDISLWLMDDHQGTVFPLIRCKFKTFYLDRYLEKINSSFTFVADYFNQNVFGWEPLIEDWELKQLAIITKNSAVVVDVFASELSTFNINITQAFLRQAMRFNLQLSEIKHALDEDFRGPCVRSRSDHLPYILHNETGSTLRFTTAADEVLEARSMQRKSTAKWYQTAPDASTTFEFPTKRLTTAESSEEIHQLIVRVDGWDEISPVNVDAVGTYFRLARCSTSGAADNNFGINVRLVIVVTMDKNGRKVVTIRSALTVINHLLDPILLILTCGSSKVPETSIIRVDSKKTLHVPLKFASASMAVKPDGCNCSKAHEIKWQEAKSAGERINKLLKYDMMCLSIKREHYPEYEMLSGHTISFSPPLSVLNLLPVDAEFRTISTAENISFEIVTDRFVSVREITVTKSSLMQKAGDVDRLHLRMKDSKKRYLDMYCSLSIGSSGAVLLALWVPYWIVNKSGIPLIIKQEATNDIAAGQMEEHESAKDRNPLICTVRVGQNHASDQSYKPLFGSKFPLTVGLHSMKLRLVHDQHPTQIYNIGVEVRQGTGRYKDTQVVMLTPRYVLNNQTSFGLSLSHIDRIDQPNQYVKVASKCNLIWNENFEDNRMICVKRDDVKYWSCPFRIDLISSFHVTMRDADETPQFLRVEVILNSAIFYITFTDVRYYPPPIQLENLSDVPVLYQQKIERPRSSHLRTICKARSAVFENKSNFYDPQKPGMGPPLVKPEEGFTDELELALEVLHKGKVILNKLNPSDSSRNQLWHFAQDGCLENIGMNNRAKMGERYVLDVLDNGGFVLMMLKRNSARDRFQKWQFTSVRLMVSNERQLRCKVEGMFVEARKTEVVLAIPNKKSPVNNKGVPLEQIWELQSQLPGSGILDVECFHRGPTLVVRITDRKKPYQAHTIRRSGQPFHLQAPFVCEANFNSVCNFEVNVSMRNGIGLSFINGLHEELIYARFQGIVLHVNRQGPTYQVTGSVEFKADNQLLTTDRWQVLFCQQDMTSTETALLESHVSVPALKLEMNWTPLEHYDAFDCFRLKMCDLSVQLDETLLWKIVQFVQKAEAAESMKPNALLQPPNIELDKLDRLQARRCYFGTFDLEIGAVALSVVTVATSGLPSDLRKLKRQFNVKLVSFENAMITLPPFRQFRYFETFSFLIETLSKFYIEELKNQTFNIIVTMDAFGNPLGLASDLKESFEGLLFEGNLSGFVSGLGYCFTNSISKVASSMATGVGALTFDERHEMMRRRMLRCQPQADSNTALAHLYCGVKGLGVGVLGGLTAILTNTYNESRKGGLTGAVRGITTGAVDTVTKPVQGIFDLVEGTASAVKEIVGGPSTRKSHFPLHRVRLPRVTMNLQSLLPCYSEGLAYAQLELLRINGFATNEMLLDVEMLLDQATTANRVRQYALVCSEQCYVVRQIDLEPSSVVQRIPYKQLKLIQAVSVSEKNSLFGTIEVVLEVSSGQRQRLPHIWCNRFEVAKRLCEKVGRAKQLYDHGKRTLNTVDDFDVL</sequence>
<evidence type="ECO:0000256" key="4">
    <source>
        <dbReference type="SAM" id="MobiDB-lite"/>
    </source>
</evidence>
<dbReference type="STRING" id="1147741.A0A158Q8C7"/>
<evidence type="ECO:0000259" key="7">
    <source>
        <dbReference type="Pfam" id="PF25036"/>
    </source>
</evidence>
<name>A0A158Q8C7_9BILA</name>
<feature type="domain" description="Vacuolar protein sorting-associated protein 13 VPS13 adaptor binding" evidence="7">
    <location>
        <begin position="1923"/>
        <end position="2426"/>
    </location>
</feature>
<feature type="domain" description="Chorein N-terminal" evidence="5">
    <location>
        <begin position="1"/>
        <end position="377"/>
    </location>
</feature>
<dbReference type="PANTHER" id="PTHR16166:SF141">
    <property type="entry name" value="INTERMEMBRANE LIPID TRANSFER PROTEIN VPS13D"/>
    <property type="match status" value="1"/>
</dbReference>
<feature type="compositionally biased region" description="Basic and acidic residues" evidence="4">
    <location>
        <begin position="501"/>
        <end position="521"/>
    </location>
</feature>
<dbReference type="GO" id="GO:0006869">
    <property type="term" value="P:lipid transport"/>
    <property type="evidence" value="ECO:0007669"/>
    <property type="project" value="UniProtKB-KW"/>
</dbReference>
<dbReference type="GO" id="GO:0045053">
    <property type="term" value="P:protein retention in Golgi apparatus"/>
    <property type="evidence" value="ECO:0007669"/>
    <property type="project" value="TreeGrafter"/>
</dbReference>
<dbReference type="InterPro" id="IPR026854">
    <property type="entry name" value="VPS13_N"/>
</dbReference>
<evidence type="ECO:0000256" key="1">
    <source>
        <dbReference type="ARBA" id="ARBA00006545"/>
    </source>
</evidence>
<dbReference type="GO" id="GO:0006623">
    <property type="term" value="P:protein targeting to vacuole"/>
    <property type="evidence" value="ECO:0007669"/>
    <property type="project" value="TreeGrafter"/>
</dbReference>
<keyword evidence="2" id="KW-0813">Transport</keyword>